<keyword evidence="2" id="KW-1185">Reference proteome</keyword>
<dbReference type="AlphaFoldDB" id="A0A679FTX8"/>
<sequence>MFRYVKVVLLELPDGHIQRALGKPLTPDQRRILQGLGMDESIYV</sequence>
<gene>
    <name evidence="1" type="ORF">GsuE55_32720</name>
</gene>
<dbReference type="Proteomes" id="UP000501421">
    <property type="component" value="Chromosome"/>
</dbReference>
<evidence type="ECO:0000313" key="2">
    <source>
        <dbReference type="Proteomes" id="UP000501421"/>
    </source>
</evidence>
<dbReference type="EMBL" id="AP022557">
    <property type="protein sequence ID" value="BBW98439.1"/>
    <property type="molecule type" value="Genomic_DNA"/>
</dbReference>
<proteinExistence type="predicted"/>
<name>A0A679FTX8_9BACL</name>
<reference evidence="2" key="1">
    <citation type="journal article" date="2020" name="Microbiol. Resour. Announc.">
        <title>Complete Genome Sequence of Geobacillus sp. Strain E55-1, Isolated from Mine Geyser in Japan.</title>
        <authorList>
            <person name="Miyazaki K."/>
            <person name="Hase E."/>
            <person name="Tokito N."/>
        </authorList>
    </citation>
    <scope>NUCLEOTIDE SEQUENCE [LARGE SCALE GENOMIC DNA]</scope>
    <source>
        <strain evidence="2">E55-1</strain>
    </source>
</reference>
<organism evidence="1 2">
    <name type="scientific">Geobacillus subterraneus</name>
    <dbReference type="NCBI Taxonomy" id="129338"/>
    <lineage>
        <taxon>Bacteria</taxon>
        <taxon>Bacillati</taxon>
        <taxon>Bacillota</taxon>
        <taxon>Bacilli</taxon>
        <taxon>Bacillales</taxon>
        <taxon>Anoxybacillaceae</taxon>
        <taxon>Geobacillus</taxon>
    </lineage>
</organism>
<accession>A0A679FTX8</accession>
<protein>
    <submittedName>
        <fullName evidence="1">Uncharacterized protein</fullName>
    </submittedName>
</protein>
<evidence type="ECO:0000313" key="1">
    <source>
        <dbReference type="EMBL" id="BBW98439.1"/>
    </source>
</evidence>